<keyword evidence="3" id="KW-1185">Reference proteome</keyword>
<evidence type="ECO:0000313" key="3">
    <source>
        <dbReference type="Proteomes" id="UP000237271"/>
    </source>
</evidence>
<feature type="compositionally biased region" description="Basic and acidic residues" evidence="1">
    <location>
        <begin position="29"/>
        <end position="39"/>
    </location>
</feature>
<evidence type="ECO:0000256" key="1">
    <source>
        <dbReference type="SAM" id="MobiDB-lite"/>
    </source>
</evidence>
<reference evidence="2 3" key="1">
    <citation type="journal article" date="2017" name="Genome Biol. Evol.">
        <title>Phytophthora megakarya and P. palmivora, closely related causal agents of cacao black pod rot, underwent increases in genome sizes and gene numbers by different mechanisms.</title>
        <authorList>
            <person name="Ali S.S."/>
            <person name="Shao J."/>
            <person name="Lary D.J."/>
            <person name="Kronmiller B."/>
            <person name="Shen D."/>
            <person name="Strem M.D."/>
            <person name="Amoako-Attah I."/>
            <person name="Akrofi A.Y."/>
            <person name="Begoude B.A."/>
            <person name="Ten Hoopen G.M."/>
            <person name="Coulibaly K."/>
            <person name="Kebe B.I."/>
            <person name="Melnick R.L."/>
            <person name="Guiltinan M.J."/>
            <person name="Tyler B.M."/>
            <person name="Meinhardt L.W."/>
            <person name="Bailey B.A."/>
        </authorList>
    </citation>
    <scope>NUCLEOTIDE SEQUENCE [LARGE SCALE GENOMIC DNA]</scope>
    <source>
        <strain evidence="3">sbr112.9</strain>
    </source>
</reference>
<evidence type="ECO:0000313" key="2">
    <source>
        <dbReference type="EMBL" id="POM66098.1"/>
    </source>
</evidence>
<dbReference type="AlphaFoldDB" id="A0A2P4XKN8"/>
<comment type="caution">
    <text evidence="2">The sequence shown here is derived from an EMBL/GenBank/DDBJ whole genome shotgun (WGS) entry which is preliminary data.</text>
</comment>
<feature type="region of interest" description="Disordered" evidence="1">
    <location>
        <begin position="16"/>
        <end position="52"/>
    </location>
</feature>
<proteinExistence type="predicted"/>
<organism evidence="2 3">
    <name type="scientific">Phytophthora palmivora</name>
    <dbReference type="NCBI Taxonomy" id="4796"/>
    <lineage>
        <taxon>Eukaryota</taxon>
        <taxon>Sar</taxon>
        <taxon>Stramenopiles</taxon>
        <taxon>Oomycota</taxon>
        <taxon>Peronosporomycetes</taxon>
        <taxon>Peronosporales</taxon>
        <taxon>Peronosporaceae</taxon>
        <taxon>Phytophthora</taxon>
    </lineage>
</organism>
<protein>
    <submittedName>
        <fullName evidence="2">Uncharacterized protein</fullName>
    </submittedName>
</protein>
<sequence>MQRTWLVSLGQATIARQRDARLPKPLSPEQRRQGQEHAKGKAAQKPKPVEGTSMKWTVQLSALAIDARFRNKRILKKFSTKNSNTQARRKYPEMPVDFLINGEDEYSDDSSADGDAPQNLTCDPLSVNPNYLKILGPELTDCYVKLFSRRTGCTGEAITETGIDSDDGVNNEHESGSEPSESPSEAHEARERAKAAAKARKTRDTQANKSSTKRPSVAVCETLQSGFEAIERVFSNRHQPLNLQQLTASLFSEITKRSDNFKVHEYGF</sequence>
<dbReference type="OrthoDB" id="112908at2759"/>
<feature type="compositionally biased region" description="Basic and acidic residues" evidence="1">
    <location>
        <begin position="184"/>
        <end position="194"/>
    </location>
</feature>
<dbReference type="Proteomes" id="UP000237271">
    <property type="component" value="Unassembled WGS sequence"/>
</dbReference>
<accession>A0A2P4XKN8</accession>
<feature type="region of interest" description="Disordered" evidence="1">
    <location>
        <begin position="158"/>
        <end position="215"/>
    </location>
</feature>
<feature type="compositionally biased region" description="Polar residues" evidence="1">
    <location>
        <begin position="205"/>
        <end position="214"/>
    </location>
</feature>
<dbReference type="EMBL" id="NCKW01009746">
    <property type="protein sequence ID" value="POM66098.1"/>
    <property type="molecule type" value="Genomic_DNA"/>
</dbReference>
<name>A0A2P4XKN8_9STRA</name>
<gene>
    <name evidence="2" type="ORF">PHPALM_18092</name>
</gene>